<keyword evidence="1" id="KW-0732">Signal</keyword>
<protein>
    <submittedName>
        <fullName evidence="3">Uncharacterized protein</fullName>
    </submittedName>
</protein>
<dbReference type="Proteomes" id="UP000335636">
    <property type="component" value="Unassembled WGS sequence"/>
</dbReference>
<reference evidence="2" key="2">
    <citation type="submission" date="2020-08" db="EMBL/GenBank/DDBJ databases">
        <authorList>
            <person name="Shumante A."/>
            <person name="Zimin A.V."/>
            <person name="Puiu D."/>
            <person name="Salzberg S.L."/>
        </authorList>
    </citation>
    <scope>NUCLEOTIDE SEQUENCE</scope>
    <source>
        <strain evidence="2">WC2-LM</strain>
        <tissue evidence="2">Liver</tissue>
    </source>
</reference>
<accession>A0A5E4CST0</accession>
<sequence>MGCQDTLGNVNVGTRALLALLVSKVFLVLQEKKVQRVIQDLRVSQGKMDQQDYVVSQVNEVFLELRVHLD</sequence>
<dbReference type="EMBL" id="CABDUW010001965">
    <property type="protein sequence ID" value="VTJ84844.1"/>
    <property type="molecule type" value="Genomic_DNA"/>
</dbReference>
<evidence type="ECO:0000313" key="3">
    <source>
        <dbReference type="EMBL" id="VTJ84844.1"/>
    </source>
</evidence>
<organism evidence="3 4">
    <name type="scientific">Marmota monax</name>
    <name type="common">Woodchuck</name>
    <dbReference type="NCBI Taxonomy" id="9995"/>
    <lineage>
        <taxon>Eukaryota</taxon>
        <taxon>Metazoa</taxon>
        <taxon>Chordata</taxon>
        <taxon>Craniata</taxon>
        <taxon>Vertebrata</taxon>
        <taxon>Euteleostomi</taxon>
        <taxon>Mammalia</taxon>
        <taxon>Eutheria</taxon>
        <taxon>Euarchontoglires</taxon>
        <taxon>Glires</taxon>
        <taxon>Rodentia</taxon>
        <taxon>Sciuromorpha</taxon>
        <taxon>Sciuridae</taxon>
        <taxon>Xerinae</taxon>
        <taxon>Marmotini</taxon>
        <taxon>Marmota</taxon>
    </lineage>
</organism>
<keyword evidence="4" id="KW-1185">Reference proteome</keyword>
<name>A0A5E4CST0_MARMO</name>
<evidence type="ECO:0000313" key="4">
    <source>
        <dbReference type="Proteomes" id="UP000335636"/>
    </source>
</evidence>
<feature type="signal peptide" evidence="1">
    <location>
        <begin position="1"/>
        <end position="30"/>
    </location>
</feature>
<dbReference type="Proteomes" id="UP000662637">
    <property type="component" value="Unassembled WGS sequence"/>
</dbReference>
<dbReference type="AlphaFoldDB" id="A0A5E4CST0"/>
<reference evidence="3 4" key="1">
    <citation type="submission" date="2019-04" db="EMBL/GenBank/DDBJ databases">
        <authorList>
            <person name="Alioto T."/>
            <person name="Alioto T."/>
        </authorList>
    </citation>
    <scope>NUCLEOTIDE SEQUENCE [LARGE SCALE GENOMIC DNA]</scope>
</reference>
<feature type="chain" id="PRO_5036367799" evidence="1">
    <location>
        <begin position="31"/>
        <end position="70"/>
    </location>
</feature>
<evidence type="ECO:0000313" key="2">
    <source>
        <dbReference type="EMBL" id="KAF7472044.1"/>
    </source>
</evidence>
<gene>
    <name evidence="2" type="ORF">GHT09_016976</name>
    <name evidence="3" type="ORF">MONAX_5E004706</name>
</gene>
<proteinExistence type="predicted"/>
<dbReference type="EMBL" id="WJEC01006608">
    <property type="protein sequence ID" value="KAF7472044.1"/>
    <property type="molecule type" value="Genomic_DNA"/>
</dbReference>
<evidence type="ECO:0000256" key="1">
    <source>
        <dbReference type="SAM" id="SignalP"/>
    </source>
</evidence>